<gene>
    <name evidence="2" type="ORF">E4635_09610</name>
</gene>
<dbReference type="RefSeq" id="WP_135526422.1">
    <property type="nucleotide sequence ID" value="NZ_SRLH01000004.1"/>
</dbReference>
<dbReference type="OrthoDB" id="9805802at2"/>
<feature type="domain" description="AAA+ ATPase" evidence="1">
    <location>
        <begin position="21"/>
        <end position="275"/>
    </location>
</feature>
<dbReference type="GO" id="GO:0005524">
    <property type="term" value="F:ATP binding"/>
    <property type="evidence" value="ECO:0007669"/>
    <property type="project" value="UniProtKB-KW"/>
</dbReference>
<dbReference type="Gene3D" id="3.40.50.300">
    <property type="entry name" value="P-loop containing nucleotide triphosphate hydrolases"/>
    <property type="match status" value="1"/>
</dbReference>
<dbReference type="Proteomes" id="UP000297407">
    <property type="component" value="Unassembled WGS sequence"/>
</dbReference>
<dbReference type="GO" id="GO:0016887">
    <property type="term" value="F:ATP hydrolysis activity"/>
    <property type="evidence" value="ECO:0007669"/>
    <property type="project" value="InterPro"/>
</dbReference>
<evidence type="ECO:0000259" key="1">
    <source>
        <dbReference type="SMART" id="SM00382"/>
    </source>
</evidence>
<keyword evidence="2" id="KW-0067">ATP-binding</keyword>
<dbReference type="PANTHER" id="PTHR43581">
    <property type="entry name" value="ATP/GTP PHOSPHATASE"/>
    <property type="match status" value="1"/>
</dbReference>
<keyword evidence="3" id="KW-1185">Reference proteome</keyword>
<dbReference type="AlphaFoldDB" id="A0A4Z0L8D4"/>
<sequence>MPSIIIENLKNIRLLNFEIPNGGVHVLTSVNGSGKTTLLTCLERIINSYAFQRHFKTSNNDQFDNYRNARITYIRNATTSVTYRYKNTRWVPAPRKNSNLLLHLGFSQVIYLTSSDERFYIQNQELNTANISAASQFIKDGMNEIFQTTKFTDLRRIKLIGKGLGNVRRNFGYVLPLGTVGGQNRYFSEKNFSLGEVLILNALSELSNAVNNGLVLIDEIELALHPKVQILFLNFLKRIANNKNLTVILSTHSSSLIKAAPRLIFLSRNSNGNVEVEYDCYPAIALQNVAITEEVQPDIVFFVEDISAKYLLQELINYYLTHINTTRRPIMKILPVAGYKQTVYFMVSSMSYLIPSNTKVYSFLDQDVQLTINTLAVKVNRTISEQELLNVFNANNQIIKYLPITPELGIVTHLNNNPTTHIIPLQNLFNEVFDISQIIVDENNRGLVYSANPRDAAKVRIQYYIERIKNATNLDEPRIKIMLTQYYSIYYGINNVGLLQGLLNPIFV</sequence>
<dbReference type="InterPro" id="IPR003959">
    <property type="entry name" value="ATPase_AAA_core"/>
</dbReference>
<keyword evidence="2" id="KW-0547">Nucleotide-binding</keyword>
<dbReference type="CDD" id="cd00267">
    <property type="entry name" value="ABC_ATPase"/>
    <property type="match status" value="1"/>
</dbReference>
<name>A0A4Z0L8D4_9FLAO</name>
<dbReference type="EMBL" id="SRLH01000004">
    <property type="protein sequence ID" value="TGD58252.1"/>
    <property type="molecule type" value="Genomic_DNA"/>
</dbReference>
<reference evidence="2 3" key="1">
    <citation type="submission" date="2019-04" db="EMBL/GenBank/DDBJ databases">
        <title>Flavobacterium sp. strain DS2-A Genome sequencing and assembly.</title>
        <authorList>
            <person name="Kim I."/>
        </authorList>
    </citation>
    <scope>NUCLEOTIDE SEQUENCE [LARGE SCALE GENOMIC DNA]</scope>
    <source>
        <strain evidence="2 3">DS2-A</strain>
    </source>
</reference>
<dbReference type="InterPro" id="IPR051396">
    <property type="entry name" value="Bact_Antivir_Def_Nuclease"/>
</dbReference>
<dbReference type="InterPro" id="IPR027417">
    <property type="entry name" value="P-loop_NTPase"/>
</dbReference>
<organism evidence="2 3">
    <name type="scientific">Flavobacterium humi</name>
    <dbReference type="NCBI Taxonomy" id="2562683"/>
    <lineage>
        <taxon>Bacteria</taxon>
        <taxon>Pseudomonadati</taxon>
        <taxon>Bacteroidota</taxon>
        <taxon>Flavobacteriia</taxon>
        <taxon>Flavobacteriales</taxon>
        <taxon>Flavobacteriaceae</taxon>
        <taxon>Flavobacterium</taxon>
    </lineage>
</organism>
<evidence type="ECO:0000313" key="3">
    <source>
        <dbReference type="Proteomes" id="UP000297407"/>
    </source>
</evidence>
<dbReference type="Pfam" id="PF13304">
    <property type="entry name" value="AAA_21"/>
    <property type="match status" value="1"/>
</dbReference>
<evidence type="ECO:0000313" key="2">
    <source>
        <dbReference type="EMBL" id="TGD58252.1"/>
    </source>
</evidence>
<dbReference type="SMART" id="SM00382">
    <property type="entry name" value="AAA"/>
    <property type="match status" value="1"/>
</dbReference>
<dbReference type="InterPro" id="IPR003593">
    <property type="entry name" value="AAA+_ATPase"/>
</dbReference>
<accession>A0A4Z0L8D4</accession>
<dbReference type="SUPFAM" id="SSF52540">
    <property type="entry name" value="P-loop containing nucleoside triphosphate hydrolases"/>
    <property type="match status" value="1"/>
</dbReference>
<comment type="caution">
    <text evidence="2">The sequence shown here is derived from an EMBL/GenBank/DDBJ whole genome shotgun (WGS) entry which is preliminary data.</text>
</comment>
<dbReference type="PANTHER" id="PTHR43581:SF2">
    <property type="entry name" value="EXCINUCLEASE ATPASE SUBUNIT"/>
    <property type="match status" value="1"/>
</dbReference>
<proteinExistence type="predicted"/>
<protein>
    <submittedName>
        <fullName evidence="2">ATP-binding protein</fullName>
    </submittedName>
</protein>